<dbReference type="Pfam" id="PF16227">
    <property type="entry name" value="DUF4886"/>
    <property type="match status" value="1"/>
</dbReference>
<sequence>MQMKTPLGGRRWLGPTLLWLTLALLVTSVEARTLRLFVIGNSFSQNATRYLPDIARDGGHELILRKAQAGGCFLERHWNALAAALADPTDPAGHLYGGQSLPELLGDETWDVITLQQVSWLSGDPTSYHPFFADLSAYLHRVQPEAEQVVHQIWAYRVDADRFGRVTPDRNAADQVEMWTATRAAYRAVAREFGLRLLPVGDAFQAVHEDPVWGYRPDPAVAAQTWVEPAVPEQPHSLHVGYRWKDGTFGKDANHANVAGEYLGALVWYGVLFAESPTAVTFVPDGLDADFAAHLRAVAAETVAAIEPFNRLEAR</sequence>
<evidence type="ECO:0000313" key="3">
    <source>
        <dbReference type="Proteomes" id="UP000738431"/>
    </source>
</evidence>
<keyword evidence="3" id="KW-1185">Reference proteome</keyword>
<accession>A0ABZ1C626</accession>
<organism evidence="2 3">
    <name type="scientific">Actomonas aquatica</name>
    <dbReference type="NCBI Taxonomy" id="2866162"/>
    <lineage>
        <taxon>Bacteria</taxon>
        <taxon>Pseudomonadati</taxon>
        <taxon>Verrucomicrobiota</taxon>
        <taxon>Opitutia</taxon>
        <taxon>Opitutales</taxon>
        <taxon>Opitutaceae</taxon>
        <taxon>Actomonas</taxon>
    </lineage>
</organism>
<evidence type="ECO:0000313" key="2">
    <source>
        <dbReference type="EMBL" id="WRQ85755.1"/>
    </source>
</evidence>
<dbReference type="InterPro" id="IPR036514">
    <property type="entry name" value="SGNH_hydro_sf"/>
</dbReference>
<dbReference type="Proteomes" id="UP000738431">
    <property type="component" value="Chromosome"/>
</dbReference>
<proteinExistence type="predicted"/>
<gene>
    <name evidence="2" type="ORF">K1X11_013165</name>
</gene>
<protein>
    <submittedName>
        <fullName evidence="2">DUF4886 domain-containing protein</fullName>
    </submittedName>
</protein>
<reference evidence="2 3" key="1">
    <citation type="submission" date="2021-08" db="EMBL/GenBank/DDBJ databases">
        <authorList>
            <person name="Zhang D."/>
            <person name="Zhang A."/>
            <person name="Wang L."/>
        </authorList>
    </citation>
    <scope>NUCLEOTIDE SEQUENCE [LARGE SCALE GENOMIC DNA]</scope>
    <source>
        <strain evidence="2 3">WL0086</strain>
    </source>
</reference>
<evidence type="ECO:0000259" key="1">
    <source>
        <dbReference type="Pfam" id="PF16227"/>
    </source>
</evidence>
<reference evidence="2 3" key="2">
    <citation type="submission" date="2023-12" db="EMBL/GenBank/DDBJ databases">
        <title>Description of an unclassified Opitutus bacterium of Verrucomicrobiota.</title>
        <authorList>
            <person name="Zhang D.-F."/>
        </authorList>
    </citation>
    <scope>NUCLEOTIDE SEQUENCE [LARGE SCALE GENOMIC DNA]</scope>
    <source>
        <strain evidence="2 3">WL0086</strain>
    </source>
</reference>
<dbReference type="EMBL" id="CP139781">
    <property type="protein sequence ID" value="WRQ85755.1"/>
    <property type="molecule type" value="Genomic_DNA"/>
</dbReference>
<name>A0ABZ1C626_9BACT</name>
<dbReference type="RefSeq" id="WP_221033176.1">
    <property type="nucleotide sequence ID" value="NZ_CP139781.1"/>
</dbReference>
<feature type="domain" description="DUF4886" evidence="1">
    <location>
        <begin position="36"/>
        <end position="181"/>
    </location>
</feature>
<dbReference type="InterPro" id="IPR032616">
    <property type="entry name" value="DUF4886"/>
</dbReference>
<dbReference type="Gene3D" id="3.40.50.1110">
    <property type="entry name" value="SGNH hydrolase"/>
    <property type="match status" value="1"/>
</dbReference>